<dbReference type="GO" id="GO:0031047">
    <property type="term" value="P:regulatory ncRNA-mediated gene silencing"/>
    <property type="evidence" value="ECO:0007669"/>
    <property type="project" value="InterPro"/>
</dbReference>
<evidence type="ECO:0000313" key="3">
    <source>
        <dbReference type="Proteomes" id="UP000789706"/>
    </source>
</evidence>
<keyword evidence="3" id="KW-1185">Reference proteome</keyword>
<comment type="caution">
    <text evidence="2">The sequence shown here is derived from an EMBL/GenBank/DDBJ whole genome shotgun (WGS) entry which is preliminary data.</text>
</comment>
<feature type="compositionally biased region" description="Polar residues" evidence="1">
    <location>
        <begin position="109"/>
        <end position="128"/>
    </location>
</feature>
<dbReference type="InterPro" id="IPR018606">
    <property type="entry name" value="Arb1"/>
</dbReference>
<feature type="compositionally biased region" description="Basic and acidic residues" evidence="1">
    <location>
        <begin position="24"/>
        <end position="49"/>
    </location>
</feature>
<sequence length="486" mass="55115">MTNNEFQEDDQGKQSCSNNIRSDATIKHTTLTEEKDEVSMERNNEKDAKMTNNEFQEGDQGKQCCSDNIKSDTTSKHTTVTEEKDEAGAPVSETLASETLASEIPASETPVSEASSNAAPGTQINTVTDPDLDFHEPGPREEDEDKLYDPSRPITHRIETAIQKYKKNRKFSSTRNQVFSSYLRFGGVSTGQRAFQGQDGIDNADADADEITIRRATDFIELDEEEVEVDFTYIAEVYLSSYLIDKSGYVQIEQFREGPQVVMSFLNYLIQHEVCPEYLDDMKKALEIAKRAKNELPNCKYLAQLAPGQFNKACSLLYGGELHSLFDDPWDGEESVAKLIGISPAESEKIAISVFGDKALELKQLRKKSLISFEVEILDIEPIQESNTSEIDTKTSNTEDSKTDNIKKNEISPQNLRKMTVRPHKNEKEEPFFIHLSPDVANYPMPGMLVTADFYQLSNDWWYWDRVTNVYPSYYTPVEESDYEDD</sequence>
<gene>
    <name evidence="2" type="ORF">DEBURN_LOCUS3976</name>
</gene>
<organism evidence="2 3">
    <name type="scientific">Diversispora eburnea</name>
    <dbReference type="NCBI Taxonomy" id="1213867"/>
    <lineage>
        <taxon>Eukaryota</taxon>
        <taxon>Fungi</taxon>
        <taxon>Fungi incertae sedis</taxon>
        <taxon>Mucoromycota</taxon>
        <taxon>Glomeromycotina</taxon>
        <taxon>Glomeromycetes</taxon>
        <taxon>Diversisporales</taxon>
        <taxon>Diversisporaceae</taxon>
        <taxon>Diversispora</taxon>
    </lineage>
</organism>
<dbReference type="EMBL" id="CAJVPK010000276">
    <property type="protein sequence ID" value="CAG8487188.1"/>
    <property type="molecule type" value="Genomic_DNA"/>
</dbReference>
<dbReference type="OrthoDB" id="435402at2759"/>
<dbReference type="Pfam" id="PF09692">
    <property type="entry name" value="Arb1"/>
    <property type="match status" value="1"/>
</dbReference>
<name>A0A9N8WL51_9GLOM</name>
<feature type="region of interest" description="Disordered" evidence="1">
    <location>
        <begin position="1"/>
        <end position="148"/>
    </location>
</feature>
<dbReference type="Proteomes" id="UP000789706">
    <property type="component" value="Unassembled WGS sequence"/>
</dbReference>
<dbReference type="GO" id="GO:0033167">
    <property type="term" value="C:ARC complex"/>
    <property type="evidence" value="ECO:0007669"/>
    <property type="project" value="InterPro"/>
</dbReference>
<proteinExistence type="predicted"/>
<feature type="compositionally biased region" description="Polar residues" evidence="1">
    <location>
        <begin position="13"/>
        <end position="22"/>
    </location>
</feature>
<reference evidence="2" key="1">
    <citation type="submission" date="2021-06" db="EMBL/GenBank/DDBJ databases">
        <authorList>
            <person name="Kallberg Y."/>
            <person name="Tangrot J."/>
            <person name="Rosling A."/>
        </authorList>
    </citation>
    <scope>NUCLEOTIDE SEQUENCE</scope>
    <source>
        <strain evidence="2">AZ414A</strain>
    </source>
</reference>
<evidence type="ECO:0000256" key="1">
    <source>
        <dbReference type="SAM" id="MobiDB-lite"/>
    </source>
</evidence>
<feature type="compositionally biased region" description="Basic and acidic residues" evidence="1">
    <location>
        <begin position="69"/>
        <end position="82"/>
    </location>
</feature>
<protein>
    <submittedName>
        <fullName evidence="2">8955_t:CDS:1</fullName>
    </submittedName>
</protein>
<accession>A0A9N8WL51</accession>
<evidence type="ECO:0000313" key="2">
    <source>
        <dbReference type="EMBL" id="CAG8487188.1"/>
    </source>
</evidence>
<dbReference type="AlphaFoldDB" id="A0A9N8WL51"/>